<dbReference type="InterPro" id="IPR000719">
    <property type="entry name" value="Prot_kinase_dom"/>
</dbReference>
<dbReference type="EMBL" id="CAJJDO010000065">
    <property type="protein sequence ID" value="CAD8176652.1"/>
    <property type="molecule type" value="Genomic_DNA"/>
</dbReference>
<evidence type="ECO:0000256" key="3">
    <source>
        <dbReference type="SAM" id="MobiDB-lite"/>
    </source>
</evidence>
<evidence type="ECO:0000256" key="1">
    <source>
        <dbReference type="ARBA" id="ARBA00012513"/>
    </source>
</evidence>
<dbReference type="EC" id="2.7.11.1" evidence="1"/>
<name>A0A8S1VM39_9CILI</name>
<reference evidence="5" key="1">
    <citation type="submission" date="2021-01" db="EMBL/GenBank/DDBJ databases">
        <authorList>
            <consortium name="Genoscope - CEA"/>
            <person name="William W."/>
        </authorList>
    </citation>
    <scope>NUCLEOTIDE SEQUENCE</scope>
</reference>
<evidence type="ECO:0000256" key="2">
    <source>
        <dbReference type="ARBA" id="ARBA00023860"/>
    </source>
</evidence>
<dbReference type="CDD" id="cd14016">
    <property type="entry name" value="STKc_CK1"/>
    <property type="match status" value="1"/>
</dbReference>
<protein>
    <recommendedName>
        <fullName evidence="2">Casein kinase I</fullName>
        <ecNumber evidence="1">2.7.11.1</ecNumber>
    </recommendedName>
</protein>
<dbReference type="InterPro" id="IPR008271">
    <property type="entry name" value="Ser/Thr_kinase_AS"/>
</dbReference>
<feature type="compositionally biased region" description="Basic and acidic residues" evidence="3">
    <location>
        <begin position="338"/>
        <end position="347"/>
    </location>
</feature>
<feature type="region of interest" description="Disordered" evidence="3">
    <location>
        <begin position="394"/>
        <end position="422"/>
    </location>
</feature>
<dbReference type="InterPro" id="IPR050235">
    <property type="entry name" value="CK1_Ser-Thr_kinase"/>
</dbReference>
<dbReference type="GO" id="GO:0005524">
    <property type="term" value="F:ATP binding"/>
    <property type="evidence" value="ECO:0007669"/>
    <property type="project" value="InterPro"/>
</dbReference>
<feature type="region of interest" description="Disordered" evidence="3">
    <location>
        <begin position="1"/>
        <end position="22"/>
    </location>
</feature>
<dbReference type="PROSITE" id="PS50011">
    <property type="entry name" value="PROTEIN_KINASE_DOM"/>
    <property type="match status" value="1"/>
</dbReference>
<evidence type="ECO:0000313" key="5">
    <source>
        <dbReference type="EMBL" id="CAD8176652.1"/>
    </source>
</evidence>
<dbReference type="Pfam" id="PF00069">
    <property type="entry name" value="Pkinase"/>
    <property type="match status" value="1"/>
</dbReference>
<evidence type="ECO:0000313" key="6">
    <source>
        <dbReference type="Proteomes" id="UP000689195"/>
    </source>
</evidence>
<keyword evidence="6" id="KW-1185">Reference proteome</keyword>
<accession>A0A8S1VM39</accession>
<feature type="domain" description="Protein kinase" evidence="4">
    <location>
        <begin position="38"/>
        <end position="298"/>
    </location>
</feature>
<dbReference type="PANTHER" id="PTHR11909">
    <property type="entry name" value="CASEIN KINASE-RELATED"/>
    <property type="match status" value="1"/>
</dbReference>
<dbReference type="GO" id="GO:0004674">
    <property type="term" value="F:protein serine/threonine kinase activity"/>
    <property type="evidence" value="ECO:0007669"/>
    <property type="project" value="UniProtKB-EC"/>
</dbReference>
<comment type="caution">
    <text evidence="5">The sequence shown here is derived from an EMBL/GenBank/DDBJ whole genome shotgun (WGS) entry which is preliminary data.</text>
</comment>
<dbReference type="SMART" id="SM00220">
    <property type="entry name" value="S_TKc"/>
    <property type="match status" value="1"/>
</dbReference>
<dbReference type="FunFam" id="1.10.510.10:FF:001087">
    <property type="entry name" value="Uncharacterized protein"/>
    <property type="match status" value="1"/>
</dbReference>
<proteinExistence type="predicted"/>
<evidence type="ECO:0000259" key="4">
    <source>
        <dbReference type="PROSITE" id="PS50011"/>
    </source>
</evidence>
<sequence length="526" mass="61427">MKSPVRKEKKHQTHNPSSQQDQFQQKLLYPGQIIAGRFKLIEKVGQGSFGSIFKTENIETGEICASKFEKRESTKNNMSLLVREIKILLELKGIAGFPQILHYGRDENYNFFMITYLGQNLEYLIRKTKKFSQINCLRIGLQLLERLEQLHQKNLIHRDLKPENIVIGWQDIDVVYLIDFGLSKYYKDNHGNHIPMIEKKGIIGTARYASIGAHLGREQSRRDDLESLAYVLIYLNKGKLPWMNLPIQDKSIKYSKILEQKQSISHEKLCDNLPKCYYLLLQHAKSREYTEQPNYTYIKEQFQKALGDLEYIDNISFDWEKLPELKSKKSRRSNSQKRPNDKKPRISITKEHSIIQESKQQQYQQQQQQQQQQSINPLQIIQQTQQKSQVSFLNVPDLDSQSPDKQSGLERKSRGYLSRGSAGTTRLMNYDLSQIEEDENDGDNQNHTPFINVKKQRKDLKSFSVLSQNQVLKFTTFCKQAGKTVREQQIEEVNQFYGSFDNLDLIANDEINIQIHNIGAFSFKKH</sequence>
<dbReference type="AlphaFoldDB" id="A0A8S1VM39"/>
<dbReference type="OrthoDB" id="291626at2759"/>
<feature type="region of interest" description="Disordered" evidence="3">
    <location>
        <begin position="326"/>
        <end position="347"/>
    </location>
</feature>
<dbReference type="PROSITE" id="PS00108">
    <property type="entry name" value="PROTEIN_KINASE_ST"/>
    <property type="match status" value="1"/>
</dbReference>
<dbReference type="Proteomes" id="UP000689195">
    <property type="component" value="Unassembled WGS sequence"/>
</dbReference>
<gene>
    <name evidence="5" type="ORF">PPENT_87.1.T0650190</name>
</gene>
<organism evidence="5 6">
    <name type="scientific">Paramecium pentaurelia</name>
    <dbReference type="NCBI Taxonomy" id="43138"/>
    <lineage>
        <taxon>Eukaryota</taxon>
        <taxon>Sar</taxon>
        <taxon>Alveolata</taxon>
        <taxon>Ciliophora</taxon>
        <taxon>Intramacronucleata</taxon>
        <taxon>Oligohymenophorea</taxon>
        <taxon>Peniculida</taxon>
        <taxon>Parameciidae</taxon>
        <taxon>Paramecium</taxon>
    </lineage>
</organism>